<feature type="domain" description="Fe2OG dioxygenase" evidence="6">
    <location>
        <begin position="31"/>
        <end position="161"/>
    </location>
</feature>
<dbReference type="Gene3D" id="2.60.120.620">
    <property type="entry name" value="q2cbj1_9rhob like domain"/>
    <property type="match status" value="1"/>
</dbReference>
<feature type="non-terminal residue" evidence="7">
    <location>
        <position position="1"/>
    </location>
</feature>
<dbReference type="InterPro" id="IPR045054">
    <property type="entry name" value="P4HA-like"/>
</dbReference>
<sequence>RNSSKALLPRDDVVQCIEARALALQGWPKDVFVERLWAQRYGVGGHYTWHYDWSRRGARGEGRVSSFMVFLGDACEGGGTAFPRVRRPGGRWWCGVIECGGNKGKGEEEMGVTFKPIAGSAVYWENFKPGDEGGWEETWHAGLPVTKGEKVGLNIWSWYQP</sequence>
<dbReference type="PANTHER" id="PTHR10869">
    <property type="entry name" value="PROLYL 4-HYDROXYLASE ALPHA SUBUNIT"/>
    <property type="match status" value="1"/>
</dbReference>
<gene>
    <name evidence="7" type="ORF">K402DRAFT_302304</name>
</gene>
<evidence type="ECO:0000259" key="6">
    <source>
        <dbReference type="PROSITE" id="PS51471"/>
    </source>
</evidence>
<name>A0A6G1GTI8_9PEZI</name>
<accession>A0A6G1GTI8</accession>
<evidence type="ECO:0000256" key="2">
    <source>
        <dbReference type="ARBA" id="ARBA00022723"/>
    </source>
</evidence>
<keyword evidence="8" id="KW-1185">Reference proteome</keyword>
<keyword evidence="4" id="KW-0560">Oxidoreductase</keyword>
<dbReference type="Proteomes" id="UP000800041">
    <property type="component" value="Unassembled WGS sequence"/>
</dbReference>
<dbReference type="PANTHER" id="PTHR10869:SF246">
    <property type="entry name" value="TRANSMEMBRANE PROLYL 4-HYDROXYLASE"/>
    <property type="match status" value="1"/>
</dbReference>
<comment type="cofactor">
    <cofactor evidence="1">
        <name>L-ascorbate</name>
        <dbReference type="ChEBI" id="CHEBI:38290"/>
    </cofactor>
</comment>
<dbReference type="AlphaFoldDB" id="A0A6G1GTI8"/>
<dbReference type="GO" id="GO:0031418">
    <property type="term" value="F:L-ascorbic acid binding"/>
    <property type="evidence" value="ECO:0007669"/>
    <property type="project" value="InterPro"/>
</dbReference>
<keyword evidence="2" id="KW-0479">Metal-binding</keyword>
<proteinExistence type="predicted"/>
<evidence type="ECO:0000313" key="7">
    <source>
        <dbReference type="EMBL" id="KAF1984122.1"/>
    </source>
</evidence>
<dbReference type="SMART" id="SM00702">
    <property type="entry name" value="P4Hc"/>
    <property type="match status" value="1"/>
</dbReference>
<evidence type="ECO:0000256" key="3">
    <source>
        <dbReference type="ARBA" id="ARBA00022964"/>
    </source>
</evidence>
<dbReference type="InterPro" id="IPR044862">
    <property type="entry name" value="Pro_4_hyd_alph_FE2OG_OXY"/>
</dbReference>
<feature type="non-terminal residue" evidence="7">
    <location>
        <position position="161"/>
    </location>
</feature>
<reference evidence="7" key="1">
    <citation type="journal article" date="2020" name="Stud. Mycol.">
        <title>101 Dothideomycetes genomes: a test case for predicting lifestyles and emergence of pathogens.</title>
        <authorList>
            <person name="Haridas S."/>
            <person name="Albert R."/>
            <person name="Binder M."/>
            <person name="Bloem J."/>
            <person name="Labutti K."/>
            <person name="Salamov A."/>
            <person name="Andreopoulos B."/>
            <person name="Baker S."/>
            <person name="Barry K."/>
            <person name="Bills G."/>
            <person name="Bluhm B."/>
            <person name="Cannon C."/>
            <person name="Castanera R."/>
            <person name="Culley D."/>
            <person name="Daum C."/>
            <person name="Ezra D."/>
            <person name="Gonzalez J."/>
            <person name="Henrissat B."/>
            <person name="Kuo A."/>
            <person name="Liang C."/>
            <person name="Lipzen A."/>
            <person name="Lutzoni F."/>
            <person name="Magnuson J."/>
            <person name="Mondo S."/>
            <person name="Nolan M."/>
            <person name="Ohm R."/>
            <person name="Pangilinan J."/>
            <person name="Park H.-J."/>
            <person name="Ramirez L."/>
            <person name="Alfaro M."/>
            <person name="Sun H."/>
            <person name="Tritt A."/>
            <person name="Yoshinaga Y."/>
            <person name="Zwiers L.-H."/>
            <person name="Turgeon B."/>
            <person name="Goodwin S."/>
            <person name="Spatafora J."/>
            <person name="Crous P."/>
            <person name="Grigoriev I."/>
        </authorList>
    </citation>
    <scope>NUCLEOTIDE SEQUENCE</scope>
    <source>
        <strain evidence="7">CBS 113979</strain>
    </source>
</reference>
<dbReference type="Pfam" id="PF13640">
    <property type="entry name" value="2OG-FeII_Oxy_3"/>
    <property type="match status" value="1"/>
</dbReference>
<dbReference type="GO" id="GO:0004656">
    <property type="term" value="F:procollagen-proline 4-dioxygenase activity"/>
    <property type="evidence" value="ECO:0007669"/>
    <property type="project" value="TreeGrafter"/>
</dbReference>
<dbReference type="InterPro" id="IPR006620">
    <property type="entry name" value="Pro_4_hyd_alph"/>
</dbReference>
<dbReference type="OrthoDB" id="420380at2759"/>
<dbReference type="PROSITE" id="PS51471">
    <property type="entry name" value="FE2OG_OXY"/>
    <property type="match status" value="1"/>
</dbReference>
<evidence type="ECO:0000256" key="1">
    <source>
        <dbReference type="ARBA" id="ARBA00001961"/>
    </source>
</evidence>
<dbReference type="GO" id="GO:0005506">
    <property type="term" value="F:iron ion binding"/>
    <property type="evidence" value="ECO:0007669"/>
    <property type="project" value="InterPro"/>
</dbReference>
<protein>
    <recommendedName>
        <fullName evidence="6">Fe2OG dioxygenase domain-containing protein</fullName>
    </recommendedName>
</protein>
<evidence type="ECO:0000256" key="5">
    <source>
        <dbReference type="ARBA" id="ARBA00023004"/>
    </source>
</evidence>
<evidence type="ECO:0000313" key="8">
    <source>
        <dbReference type="Proteomes" id="UP000800041"/>
    </source>
</evidence>
<dbReference type="EMBL" id="ML977170">
    <property type="protein sequence ID" value="KAF1984122.1"/>
    <property type="molecule type" value="Genomic_DNA"/>
</dbReference>
<keyword evidence="5" id="KW-0408">Iron</keyword>
<evidence type="ECO:0000256" key="4">
    <source>
        <dbReference type="ARBA" id="ARBA00023002"/>
    </source>
</evidence>
<keyword evidence="3" id="KW-0223">Dioxygenase</keyword>
<dbReference type="GO" id="GO:0005783">
    <property type="term" value="C:endoplasmic reticulum"/>
    <property type="evidence" value="ECO:0007669"/>
    <property type="project" value="TreeGrafter"/>
</dbReference>
<organism evidence="7 8">
    <name type="scientific">Aulographum hederae CBS 113979</name>
    <dbReference type="NCBI Taxonomy" id="1176131"/>
    <lineage>
        <taxon>Eukaryota</taxon>
        <taxon>Fungi</taxon>
        <taxon>Dikarya</taxon>
        <taxon>Ascomycota</taxon>
        <taxon>Pezizomycotina</taxon>
        <taxon>Dothideomycetes</taxon>
        <taxon>Pleosporomycetidae</taxon>
        <taxon>Aulographales</taxon>
        <taxon>Aulographaceae</taxon>
    </lineage>
</organism>
<dbReference type="InterPro" id="IPR005123">
    <property type="entry name" value="Oxoglu/Fe-dep_dioxygenase_dom"/>
</dbReference>